<dbReference type="RefSeq" id="WP_034944509.1">
    <property type="nucleotide sequence ID" value="NZ_JDST02000005.1"/>
</dbReference>
<accession>A0A080MBM8</accession>
<comment type="caution">
    <text evidence="1">The sequence shown here is derived from an EMBL/GenBank/DDBJ whole genome shotgun (WGS) entry which is preliminary data.</text>
</comment>
<gene>
    <name evidence="1" type="ORF">AW06_000328</name>
</gene>
<sequence length="346" mass="38359">MPTSPRLTAIQRNLRIAKLASEDPRTRCHAALDLCHAAWAGTDIAPAVPALALVAARPHTTDLDAMWAQHALEAAAFAGADLTPALPVLLAKIRERVNQYAAAALRTWASRSFDAAAVVLREVRTAVPRPLGRTRELVDELEFLSSHHVSDAEVCWTTDRKRGVRARAGRLYWRSSHGWDLEQSCPDFARHGVPREHLKYWTGSWRVPLHLQNTVRAWLELPAIAETEQDRALKAVERALDDLAAARFGTEPDHCGLCAELGPSVGGSPLKGYSLPAAAARLKPVTTVDTRGGLYRCPSCGTLYERRYEHDYEPFEEETDWEGLSRVTLDEVRRLTMCEVFGSATE</sequence>
<name>A0A080MBM8_9PROT</name>
<keyword evidence="2" id="KW-1185">Reference proteome</keyword>
<proteinExistence type="predicted"/>
<organism evidence="1 2">
    <name type="scientific">Candidatus Accumulibacter cognatus</name>
    <dbReference type="NCBI Taxonomy" id="2954383"/>
    <lineage>
        <taxon>Bacteria</taxon>
        <taxon>Pseudomonadati</taxon>
        <taxon>Pseudomonadota</taxon>
        <taxon>Betaproteobacteria</taxon>
        <taxon>Candidatus Accumulibacter</taxon>
    </lineage>
</organism>
<dbReference type="EMBL" id="JDST02000005">
    <property type="protein sequence ID" value="KFB78376.1"/>
    <property type="molecule type" value="Genomic_DNA"/>
</dbReference>
<dbReference type="AlphaFoldDB" id="A0A080MBM8"/>
<evidence type="ECO:0000313" key="1">
    <source>
        <dbReference type="EMBL" id="KFB78376.1"/>
    </source>
</evidence>
<evidence type="ECO:0000313" key="2">
    <source>
        <dbReference type="Proteomes" id="UP000021315"/>
    </source>
</evidence>
<reference evidence="1" key="1">
    <citation type="submission" date="2014-02" db="EMBL/GenBank/DDBJ databases">
        <title>Expanding our view of genomic diversity in Candidatus Accumulibacter clades.</title>
        <authorList>
            <person name="Skennerton C.T."/>
            <person name="Barr J.J."/>
            <person name="Slater F.R."/>
            <person name="Bond P.L."/>
            <person name="Tyson G.W."/>
        </authorList>
    </citation>
    <scope>NUCLEOTIDE SEQUENCE [LARGE SCALE GENOMIC DNA]</scope>
</reference>
<dbReference type="Proteomes" id="UP000021315">
    <property type="component" value="Unassembled WGS sequence"/>
</dbReference>
<protein>
    <submittedName>
        <fullName evidence="1">Uncharacterized protein</fullName>
    </submittedName>
</protein>